<dbReference type="Gene3D" id="3.90.1590.10">
    <property type="entry name" value="glutathione-dependent formaldehyde- activating enzyme (gfa)"/>
    <property type="match status" value="1"/>
</dbReference>
<dbReference type="PROSITE" id="PS51891">
    <property type="entry name" value="CENP_V_GFA"/>
    <property type="match status" value="1"/>
</dbReference>
<dbReference type="SUPFAM" id="SSF51316">
    <property type="entry name" value="Mss4-like"/>
    <property type="match status" value="1"/>
</dbReference>
<evidence type="ECO:0000256" key="4">
    <source>
        <dbReference type="ARBA" id="ARBA00023239"/>
    </source>
</evidence>
<keyword evidence="3" id="KW-0862">Zinc</keyword>
<reference evidence="7" key="1">
    <citation type="journal article" date="2019" name="Int. J. Syst. Evol. Microbiol.">
        <title>The Global Catalogue of Microorganisms (GCM) 10K type strain sequencing project: providing services to taxonomists for standard genome sequencing and annotation.</title>
        <authorList>
            <consortium name="The Broad Institute Genomics Platform"/>
            <consortium name="The Broad Institute Genome Sequencing Center for Infectious Disease"/>
            <person name="Wu L."/>
            <person name="Ma J."/>
        </authorList>
    </citation>
    <scope>NUCLEOTIDE SEQUENCE [LARGE SCALE GENOMIC DNA]</scope>
    <source>
        <strain evidence="7">JCM 13378</strain>
    </source>
</reference>
<name>A0ABP3H6T2_9ALTE</name>
<protein>
    <submittedName>
        <fullName evidence="6">GFA family protein</fullName>
    </submittedName>
</protein>
<evidence type="ECO:0000259" key="5">
    <source>
        <dbReference type="PROSITE" id="PS51891"/>
    </source>
</evidence>
<dbReference type="PANTHER" id="PTHR33337:SF40">
    <property type="entry name" value="CENP-V_GFA DOMAIN-CONTAINING PROTEIN-RELATED"/>
    <property type="match status" value="1"/>
</dbReference>
<evidence type="ECO:0000256" key="3">
    <source>
        <dbReference type="ARBA" id="ARBA00022833"/>
    </source>
</evidence>
<accession>A0ABP3H6T2</accession>
<evidence type="ECO:0000256" key="2">
    <source>
        <dbReference type="ARBA" id="ARBA00022723"/>
    </source>
</evidence>
<dbReference type="InterPro" id="IPR006913">
    <property type="entry name" value="CENP-V/GFA"/>
</dbReference>
<proteinExistence type="inferred from homology"/>
<dbReference type="Pfam" id="PF04828">
    <property type="entry name" value="GFA"/>
    <property type="match status" value="1"/>
</dbReference>
<comment type="similarity">
    <text evidence="1">Belongs to the Gfa family.</text>
</comment>
<gene>
    <name evidence="6" type="ORF">GCM10009092_25880</name>
</gene>
<keyword evidence="4" id="KW-0456">Lyase</keyword>
<keyword evidence="7" id="KW-1185">Reference proteome</keyword>
<dbReference type="RefSeq" id="WP_343845404.1">
    <property type="nucleotide sequence ID" value="NZ_BAAAEI010000014.1"/>
</dbReference>
<dbReference type="Proteomes" id="UP001501757">
    <property type="component" value="Unassembled WGS sequence"/>
</dbReference>
<keyword evidence="2" id="KW-0479">Metal-binding</keyword>
<dbReference type="InterPro" id="IPR011057">
    <property type="entry name" value="Mss4-like_sf"/>
</dbReference>
<comment type="caution">
    <text evidence="6">The sequence shown here is derived from an EMBL/GenBank/DDBJ whole genome shotgun (WGS) entry which is preliminary data.</text>
</comment>
<dbReference type="PANTHER" id="PTHR33337">
    <property type="entry name" value="GFA DOMAIN-CONTAINING PROTEIN"/>
    <property type="match status" value="1"/>
</dbReference>
<dbReference type="EMBL" id="BAAAEI010000014">
    <property type="protein sequence ID" value="GAA0360477.1"/>
    <property type="molecule type" value="Genomic_DNA"/>
</dbReference>
<evidence type="ECO:0000313" key="7">
    <source>
        <dbReference type="Proteomes" id="UP001501757"/>
    </source>
</evidence>
<feature type="domain" description="CENP-V/GFA" evidence="5">
    <location>
        <begin position="5"/>
        <end position="121"/>
    </location>
</feature>
<sequence length="141" mass="15328">MATTYQGGCLCGHIRFTAVGEPQKPHSCSCKMCQRHSGSISQFWVEFDKHQVSWNGPGGEPALWRSSDYSSRSFCPQCGSTLGAIDDAPIVALVLGSFDSNNRKTLKPTSHSYKSALPKWAKADAAKCNALSGTDKNKEDR</sequence>
<evidence type="ECO:0000313" key="6">
    <source>
        <dbReference type="EMBL" id="GAA0360477.1"/>
    </source>
</evidence>
<evidence type="ECO:0000256" key="1">
    <source>
        <dbReference type="ARBA" id="ARBA00005495"/>
    </source>
</evidence>
<organism evidence="6 7">
    <name type="scientific">Bowmanella denitrificans</name>
    <dbReference type="NCBI Taxonomy" id="366582"/>
    <lineage>
        <taxon>Bacteria</taxon>
        <taxon>Pseudomonadati</taxon>
        <taxon>Pseudomonadota</taxon>
        <taxon>Gammaproteobacteria</taxon>
        <taxon>Alteromonadales</taxon>
        <taxon>Alteromonadaceae</taxon>
        <taxon>Bowmanella</taxon>
    </lineage>
</organism>